<protein>
    <submittedName>
        <fullName evidence="2">Uncharacterized protein</fullName>
    </submittedName>
</protein>
<feature type="compositionally biased region" description="Basic residues" evidence="1">
    <location>
        <begin position="17"/>
        <end position="26"/>
    </location>
</feature>
<dbReference type="RefSeq" id="XP_046056444.1">
    <property type="nucleotide sequence ID" value="XM_046197525.1"/>
</dbReference>
<sequence length="268" mass="30419">MPPRTRKRKASATAPRKTTRAVRKSGARGANQRKDKNSMRATNASSNKKRKVFYVEAKNRIEKHGVDFMEFVDKEMYTRIPRIGVDVLKKDISHDLVTVLPWMSSSSALQRQSTQTYPKMILKALDALQSDVKTYEDLVKQDNKIRAPNWMRWEQDTKDLEDVSKHGLAMASKIINHFIMPDLHELPPKPSESAGGVEHVAWDLIEEVLPKMSDDIWGKIAQGHLKAFTEVLKARPAESLQMRARDCAQTISGCSISRQPSLSQLQKV</sequence>
<dbReference type="OrthoDB" id="3598799at2759"/>
<dbReference type="Proteomes" id="UP000720189">
    <property type="component" value="Unassembled WGS sequence"/>
</dbReference>
<reference evidence="2" key="1">
    <citation type="journal article" date="2021" name="Nat. Commun.">
        <title>Genetic determinants of endophytism in the Arabidopsis root mycobiome.</title>
        <authorList>
            <person name="Mesny F."/>
            <person name="Miyauchi S."/>
            <person name="Thiergart T."/>
            <person name="Pickel B."/>
            <person name="Atanasova L."/>
            <person name="Karlsson M."/>
            <person name="Huettel B."/>
            <person name="Barry K.W."/>
            <person name="Haridas S."/>
            <person name="Chen C."/>
            <person name="Bauer D."/>
            <person name="Andreopoulos W."/>
            <person name="Pangilinan J."/>
            <person name="LaButti K."/>
            <person name="Riley R."/>
            <person name="Lipzen A."/>
            <person name="Clum A."/>
            <person name="Drula E."/>
            <person name="Henrissat B."/>
            <person name="Kohler A."/>
            <person name="Grigoriev I.V."/>
            <person name="Martin F.M."/>
            <person name="Hacquard S."/>
        </authorList>
    </citation>
    <scope>NUCLEOTIDE SEQUENCE</scope>
    <source>
        <strain evidence="2">MPI-CAGE-AT-0023</strain>
    </source>
</reference>
<accession>A0A9P9R7Z1</accession>
<evidence type="ECO:0000256" key="1">
    <source>
        <dbReference type="SAM" id="MobiDB-lite"/>
    </source>
</evidence>
<name>A0A9P9R7Z1_FUSRE</name>
<keyword evidence="3" id="KW-1185">Reference proteome</keyword>
<gene>
    <name evidence="2" type="ORF">BKA55DRAFT_658677</name>
</gene>
<feature type="region of interest" description="Disordered" evidence="1">
    <location>
        <begin position="1"/>
        <end position="47"/>
    </location>
</feature>
<proteinExistence type="predicted"/>
<evidence type="ECO:0000313" key="3">
    <source>
        <dbReference type="Proteomes" id="UP000720189"/>
    </source>
</evidence>
<feature type="compositionally biased region" description="Basic residues" evidence="1">
    <location>
        <begin position="1"/>
        <end position="10"/>
    </location>
</feature>
<organism evidence="2 3">
    <name type="scientific">Fusarium redolens</name>
    <dbReference type="NCBI Taxonomy" id="48865"/>
    <lineage>
        <taxon>Eukaryota</taxon>
        <taxon>Fungi</taxon>
        <taxon>Dikarya</taxon>
        <taxon>Ascomycota</taxon>
        <taxon>Pezizomycotina</taxon>
        <taxon>Sordariomycetes</taxon>
        <taxon>Hypocreomycetidae</taxon>
        <taxon>Hypocreales</taxon>
        <taxon>Nectriaceae</taxon>
        <taxon>Fusarium</taxon>
        <taxon>Fusarium redolens species complex</taxon>
    </lineage>
</organism>
<evidence type="ECO:0000313" key="2">
    <source>
        <dbReference type="EMBL" id="KAH7269676.1"/>
    </source>
</evidence>
<dbReference type="EMBL" id="JAGMUX010000001">
    <property type="protein sequence ID" value="KAH7269676.1"/>
    <property type="molecule type" value="Genomic_DNA"/>
</dbReference>
<dbReference type="AlphaFoldDB" id="A0A9P9R7Z1"/>
<comment type="caution">
    <text evidence="2">The sequence shown here is derived from an EMBL/GenBank/DDBJ whole genome shotgun (WGS) entry which is preliminary data.</text>
</comment>
<dbReference type="GeneID" id="70227479"/>